<reference evidence="2" key="1">
    <citation type="submission" date="2020-01" db="EMBL/GenBank/DDBJ databases">
        <title>Development of genomics and gene disruption for Polysphondylium violaceum indicates a role for the polyketide synthase stlB in stalk morphogenesis.</title>
        <authorList>
            <person name="Narita B."/>
            <person name="Kawabe Y."/>
            <person name="Kin K."/>
            <person name="Saito T."/>
            <person name="Gibbs R."/>
            <person name="Kuspa A."/>
            <person name="Muzny D."/>
            <person name="Queller D."/>
            <person name="Richards S."/>
            <person name="Strassman J."/>
            <person name="Sucgang R."/>
            <person name="Worley K."/>
            <person name="Schaap P."/>
        </authorList>
    </citation>
    <scope>NUCLEOTIDE SEQUENCE</scope>
    <source>
        <strain evidence="2">QSvi11</strain>
    </source>
</reference>
<organism evidence="2 3">
    <name type="scientific">Polysphondylium violaceum</name>
    <dbReference type="NCBI Taxonomy" id="133409"/>
    <lineage>
        <taxon>Eukaryota</taxon>
        <taxon>Amoebozoa</taxon>
        <taxon>Evosea</taxon>
        <taxon>Eumycetozoa</taxon>
        <taxon>Dictyostelia</taxon>
        <taxon>Dictyosteliales</taxon>
        <taxon>Dictyosteliaceae</taxon>
        <taxon>Polysphondylium</taxon>
    </lineage>
</organism>
<evidence type="ECO:0000256" key="1">
    <source>
        <dbReference type="SAM" id="MobiDB-lite"/>
    </source>
</evidence>
<feature type="region of interest" description="Disordered" evidence="1">
    <location>
        <begin position="18"/>
        <end position="54"/>
    </location>
</feature>
<evidence type="ECO:0000313" key="2">
    <source>
        <dbReference type="EMBL" id="KAF2078031.1"/>
    </source>
</evidence>
<name>A0A8J4UWY8_9MYCE</name>
<dbReference type="AlphaFoldDB" id="A0A8J4UWY8"/>
<dbReference type="OrthoDB" id="10610665at2759"/>
<keyword evidence="3" id="KW-1185">Reference proteome</keyword>
<dbReference type="EMBL" id="AJWJ01000013">
    <property type="protein sequence ID" value="KAF2078031.1"/>
    <property type="molecule type" value="Genomic_DNA"/>
</dbReference>
<proteinExistence type="predicted"/>
<sequence length="254" mass="27422">MSNPYGSPAVPQGNYNLGSPAIAVPNPSTPSTNIYTPNSTPHQNMPVQNTSKPLAALSPLPSSSLFAQNLIKVEDKVQQLQVLNNEIYALLNSCISPTGSTAPLAPPTADPLLSGASSSATNNTIQLVYEKKARVQEIIKSLSQDIIQNNLYFLIPILNDPSLESILFAADDVPLASDAAIEQPTPTPTPSPHPNAKLDASALQQKIFLEKFQHHLTPEVIGTQSNQWDSLSKERDKLIKNTDRSKSTLLNKIK</sequence>
<protein>
    <submittedName>
        <fullName evidence="2">Uncharacterized protein</fullName>
    </submittedName>
</protein>
<dbReference type="Proteomes" id="UP000695562">
    <property type="component" value="Unassembled WGS sequence"/>
</dbReference>
<gene>
    <name evidence="2" type="ORF">CYY_000669</name>
</gene>
<evidence type="ECO:0000313" key="3">
    <source>
        <dbReference type="Proteomes" id="UP000695562"/>
    </source>
</evidence>
<feature type="compositionally biased region" description="Polar residues" evidence="1">
    <location>
        <begin position="29"/>
        <end position="52"/>
    </location>
</feature>
<comment type="caution">
    <text evidence="2">The sequence shown here is derived from an EMBL/GenBank/DDBJ whole genome shotgun (WGS) entry which is preliminary data.</text>
</comment>
<accession>A0A8J4UWY8</accession>